<comment type="caution">
    <text evidence="1">The sequence shown here is derived from an EMBL/GenBank/DDBJ whole genome shotgun (WGS) entry which is preliminary data.</text>
</comment>
<keyword evidence="2" id="KW-1185">Reference proteome</keyword>
<dbReference type="NCBIfam" id="NF007714">
    <property type="entry name" value="PRK10410.1-2"/>
    <property type="match status" value="1"/>
</dbReference>
<reference evidence="1 2" key="1">
    <citation type="submission" date="2018-12" db="EMBL/GenBank/DDBJ databases">
        <title>Genome sequencing of Prevotella sp. KCOM 3155 (= JS262).</title>
        <authorList>
            <person name="Kook J.-K."/>
            <person name="Park S.-N."/>
            <person name="Lim Y.K."/>
        </authorList>
    </citation>
    <scope>NUCLEOTIDE SEQUENCE [LARGE SCALE GENOMIC DNA]</scope>
    <source>
        <strain evidence="1 2">KCOM 3155</strain>
    </source>
</reference>
<sequence length="97" mass="11944">MRKIEREKKTVRTMIEHYSRYKLKQKDIPEEYQRLAEYACKRLERCRFGDKKTACKKCPIHCYAPREREMIRKIMRWSGPRMLLFSPISAIRHLLNR</sequence>
<accession>A0A3S0RP38</accession>
<gene>
    <name evidence="1" type="ORF">EHV08_06450</name>
</gene>
<name>A0A3S0RP38_9BACT</name>
<dbReference type="Proteomes" id="UP000278983">
    <property type="component" value="Unassembled WGS sequence"/>
</dbReference>
<evidence type="ECO:0000313" key="1">
    <source>
        <dbReference type="EMBL" id="RUL59433.1"/>
    </source>
</evidence>
<organism evidence="1 2">
    <name type="scientific">Prevotella koreensis</name>
    <dbReference type="NCBI Taxonomy" id="2490854"/>
    <lineage>
        <taxon>Bacteria</taxon>
        <taxon>Pseudomonadati</taxon>
        <taxon>Bacteroidota</taxon>
        <taxon>Bacteroidia</taxon>
        <taxon>Bacteroidales</taxon>
        <taxon>Prevotellaceae</taxon>
        <taxon>Prevotella</taxon>
    </lineage>
</organism>
<dbReference type="AlphaFoldDB" id="A0A3S0RP38"/>
<dbReference type="EMBL" id="RYYU01000001">
    <property type="protein sequence ID" value="RUL59433.1"/>
    <property type="molecule type" value="Genomic_DNA"/>
</dbReference>
<evidence type="ECO:0000313" key="2">
    <source>
        <dbReference type="Proteomes" id="UP000278983"/>
    </source>
</evidence>
<proteinExistence type="predicted"/>
<dbReference type="OrthoDB" id="164329at2"/>
<dbReference type="RefSeq" id="WP_126678591.1">
    <property type="nucleotide sequence ID" value="NZ_RYYU01000001.1"/>
</dbReference>
<dbReference type="InterPro" id="IPR020483">
    <property type="entry name" value="Uncharacterised_YgbA"/>
</dbReference>
<dbReference type="Pfam" id="PF11756">
    <property type="entry name" value="YgbA_NO"/>
    <property type="match status" value="1"/>
</dbReference>
<protein>
    <submittedName>
        <fullName evidence="1">Nitrous oxide-stimulated promoter family protein</fullName>
    </submittedName>
</protein>